<evidence type="ECO:0000313" key="1">
    <source>
        <dbReference type="EMBL" id="EGG14560.1"/>
    </source>
</evidence>
<organism evidence="1 2">
    <name type="scientific">Cavenderia fasciculata</name>
    <name type="common">Slime mold</name>
    <name type="synonym">Dictyostelium fasciculatum</name>
    <dbReference type="NCBI Taxonomy" id="261658"/>
    <lineage>
        <taxon>Eukaryota</taxon>
        <taxon>Amoebozoa</taxon>
        <taxon>Evosea</taxon>
        <taxon>Eumycetozoa</taxon>
        <taxon>Dictyostelia</taxon>
        <taxon>Acytosteliales</taxon>
        <taxon>Cavenderiaceae</taxon>
        <taxon>Cavenderia</taxon>
    </lineage>
</organism>
<gene>
    <name evidence="1" type="ORF">DFA_12336</name>
</gene>
<dbReference type="GeneID" id="14865841"/>
<dbReference type="RefSeq" id="XP_004366080.1">
    <property type="nucleotide sequence ID" value="XM_004366023.1"/>
</dbReference>
<dbReference type="EMBL" id="GL883029">
    <property type="protein sequence ID" value="EGG14560.1"/>
    <property type="molecule type" value="Genomic_DNA"/>
</dbReference>
<accession>F4QD89</accession>
<proteinExistence type="predicted"/>
<name>F4QD89_CACFS</name>
<keyword evidence="2" id="KW-1185">Reference proteome</keyword>
<evidence type="ECO:0000313" key="2">
    <source>
        <dbReference type="Proteomes" id="UP000007797"/>
    </source>
</evidence>
<dbReference type="AlphaFoldDB" id="F4QD89"/>
<sequence>MSSTLTNWTRLTTQLAVDAVLFDSDTEDVLKVFCLTEINCVPQAVIAPTLSSWPASYSNVRFYEIPVESDAINNEAVAMYGMIPNVRLFKNYGVQYDYVKSYYGTNTTNMENGIIANR</sequence>
<dbReference type="KEGG" id="dfa:DFA_12336"/>
<protein>
    <submittedName>
        <fullName evidence="1">Uncharacterized protein</fullName>
    </submittedName>
</protein>
<dbReference type="Proteomes" id="UP000007797">
    <property type="component" value="Unassembled WGS sequence"/>
</dbReference>
<reference evidence="2" key="1">
    <citation type="journal article" date="2011" name="Genome Res.">
        <title>Phylogeny-wide analysis of social amoeba genomes highlights ancient origins for complex intercellular communication.</title>
        <authorList>
            <person name="Heidel A.J."/>
            <person name="Lawal H.M."/>
            <person name="Felder M."/>
            <person name="Schilde C."/>
            <person name="Helps N.R."/>
            <person name="Tunggal B."/>
            <person name="Rivero F."/>
            <person name="John U."/>
            <person name="Schleicher M."/>
            <person name="Eichinger L."/>
            <person name="Platzer M."/>
            <person name="Noegel A.A."/>
            <person name="Schaap P."/>
            <person name="Gloeckner G."/>
        </authorList>
    </citation>
    <scope>NUCLEOTIDE SEQUENCE [LARGE SCALE GENOMIC DNA]</scope>
    <source>
        <strain evidence="2">SH3</strain>
    </source>
</reference>